<keyword evidence="1" id="KW-0472">Membrane</keyword>
<reference evidence="3" key="1">
    <citation type="journal article" date="2019" name="Int. J. Syst. Evol. Microbiol.">
        <title>The Global Catalogue of Microorganisms (GCM) 10K type strain sequencing project: providing services to taxonomists for standard genome sequencing and annotation.</title>
        <authorList>
            <consortium name="The Broad Institute Genomics Platform"/>
            <consortium name="The Broad Institute Genome Sequencing Center for Infectious Disease"/>
            <person name="Wu L."/>
            <person name="Ma J."/>
        </authorList>
    </citation>
    <scope>NUCLEOTIDE SEQUENCE [LARGE SCALE GENOMIC DNA]</scope>
    <source>
        <strain evidence="3">CCUG 62952</strain>
    </source>
</reference>
<keyword evidence="3" id="KW-1185">Reference proteome</keyword>
<sequence length="154" mass="16249">MKLKTQQSVTKVVEAAGAYGLGGMTSKGAAMLLIRSFGLNKMVAQAIVALLGVTGAVFLKNNFAQNTFAGMTAWQLAEFVSDKVAPALPENDGSTVKQFFHDVVGGGTTPVAIAARKRRGRRRGMARAVTNGIPFLASDQTMRTQPMKTGISMA</sequence>
<keyword evidence="1" id="KW-1133">Transmembrane helix</keyword>
<evidence type="ECO:0000313" key="2">
    <source>
        <dbReference type="EMBL" id="MFD0862500.1"/>
    </source>
</evidence>
<evidence type="ECO:0000256" key="1">
    <source>
        <dbReference type="SAM" id="Phobius"/>
    </source>
</evidence>
<feature type="transmembrane region" description="Helical" evidence="1">
    <location>
        <begin position="42"/>
        <end position="59"/>
    </location>
</feature>
<dbReference type="EMBL" id="JBHTJH010000008">
    <property type="protein sequence ID" value="MFD0862500.1"/>
    <property type="molecule type" value="Genomic_DNA"/>
</dbReference>
<keyword evidence="1" id="KW-0812">Transmembrane</keyword>
<dbReference type="RefSeq" id="WP_386407612.1">
    <property type="nucleotide sequence ID" value="NZ_JBHTJH010000008.1"/>
</dbReference>
<comment type="caution">
    <text evidence="2">The sequence shown here is derived from an EMBL/GenBank/DDBJ whole genome shotgun (WGS) entry which is preliminary data.</text>
</comment>
<dbReference type="Proteomes" id="UP001596978">
    <property type="component" value="Unassembled WGS sequence"/>
</dbReference>
<name>A0ABW3D0A0_9FLAO</name>
<evidence type="ECO:0000313" key="3">
    <source>
        <dbReference type="Proteomes" id="UP001596978"/>
    </source>
</evidence>
<organism evidence="2 3">
    <name type="scientific">Sungkyunkwania multivorans</name>
    <dbReference type="NCBI Taxonomy" id="1173618"/>
    <lineage>
        <taxon>Bacteria</taxon>
        <taxon>Pseudomonadati</taxon>
        <taxon>Bacteroidota</taxon>
        <taxon>Flavobacteriia</taxon>
        <taxon>Flavobacteriales</taxon>
        <taxon>Flavobacteriaceae</taxon>
        <taxon>Sungkyunkwania</taxon>
    </lineage>
</organism>
<proteinExistence type="predicted"/>
<accession>A0ABW3D0A0</accession>
<protein>
    <submittedName>
        <fullName evidence="2">Uncharacterized protein</fullName>
    </submittedName>
</protein>
<gene>
    <name evidence="2" type="ORF">ACFQ1M_09800</name>
</gene>